<evidence type="ECO:0000256" key="10">
    <source>
        <dbReference type="ARBA" id="ARBA00048342"/>
    </source>
</evidence>
<dbReference type="OrthoDB" id="10262250at2759"/>
<dbReference type="GO" id="GO:0050660">
    <property type="term" value="F:flavin adenine dinucleotide binding"/>
    <property type="evidence" value="ECO:0007669"/>
    <property type="project" value="InterPro"/>
</dbReference>
<protein>
    <submittedName>
        <fullName evidence="14">tRNA-dihydrouridine synthase A</fullName>
    </submittedName>
</protein>
<evidence type="ECO:0000256" key="11">
    <source>
        <dbReference type="ARBA" id="ARBA00049447"/>
    </source>
</evidence>
<keyword evidence="3" id="KW-0285">Flavoprotein</keyword>
<dbReference type="Gene3D" id="3.20.20.70">
    <property type="entry name" value="Aldolase class I"/>
    <property type="match status" value="1"/>
</dbReference>
<dbReference type="InterPro" id="IPR018517">
    <property type="entry name" value="tRNA_hU_synthase_CS"/>
</dbReference>
<dbReference type="GO" id="GO:0000049">
    <property type="term" value="F:tRNA binding"/>
    <property type="evidence" value="ECO:0007669"/>
    <property type="project" value="UniProtKB-KW"/>
</dbReference>
<evidence type="ECO:0000313" key="14">
    <source>
        <dbReference type="EMBL" id="GJJ78606.1"/>
    </source>
</evidence>
<evidence type="ECO:0000256" key="3">
    <source>
        <dbReference type="ARBA" id="ARBA00022630"/>
    </source>
</evidence>
<dbReference type="Proteomes" id="UP000827284">
    <property type="component" value="Unassembled WGS sequence"/>
</dbReference>
<sequence length="452" mass="50283">MLGLNGLRLIQKRLSVLGRTFPQPSPRCSMSSISPMVHDTTSLLPETMSPTVTSSPTATTVDIDAMDSLSLKETTTPGSQRSASGRALVPRRISKPIAVAPMVDVTTSHFLHLCRIISPNFTLYTEMIHCNALIYNPKDLYNFFGEPWEGKIVQLGGSDLEAMAKAAKLVQDNGYKEINLNVGCPSPRVQKGAFGAILMKTPTTVVDIIQEMVKIGVTIPITVKCRIGVDNLDSYEYLYDFIKLISTTTPVTHFIVHARKCWLKGLSPKQNRSIPPLKHEVVYQLAKDFPHLTITINGGFNTSTQIKEQLNLVDGVMIGREVMDRPMFLARVDAAYHNVPPENIKSTEEVIDEFLDYVLSEHERGTPHSNSVVMAPLKMLYGGRRGKEYRRRLAALILPRTKPLPDIVADMRQMMQEMDFSRPSDGESEAEDDLENDKDLEKPASPLTSCAQ</sequence>
<evidence type="ECO:0000313" key="15">
    <source>
        <dbReference type="Proteomes" id="UP000827284"/>
    </source>
</evidence>
<name>A0A9P3HL48_9FUNG</name>
<keyword evidence="7" id="KW-0521">NADP</keyword>
<accession>A0A9P3HL48</accession>
<comment type="catalytic activity">
    <reaction evidence="11">
        <text>a 5,6-dihydrouridine in mRNA + NADP(+) = a uridine in mRNA + NADPH + H(+)</text>
        <dbReference type="Rhea" id="RHEA:69855"/>
        <dbReference type="Rhea" id="RHEA-COMP:14658"/>
        <dbReference type="Rhea" id="RHEA-COMP:17789"/>
        <dbReference type="ChEBI" id="CHEBI:15378"/>
        <dbReference type="ChEBI" id="CHEBI:57783"/>
        <dbReference type="ChEBI" id="CHEBI:58349"/>
        <dbReference type="ChEBI" id="CHEBI:65315"/>
        <dbReference type="ChEBI" id="CHEBI:74443"/>
    </reaction>
    <physiologicalReaction direction="right-to-left" evidence="11">
        <dbReference type="Rhea" id="RHEA:69857"/>
    </physiologicalReaction>
</comment>
<evidence type="ECO:0000256" key="12">
    <source>
        <dbReference type="SAM" id="MobiDB-lite"/>
    </source>
</evidence>
<evidence type="ECO:0000256" key="1">
    <source>
        <dbReference type="ARBA" id="ARBA00001917"/>
    </source>
</evidence>
<evidence type="ECO:0000256" key="8">
    <source>
        <dbReference type="ARBA" id="ARBA00022884"/>
    </source>
</evidence>
<dbReference type="Pfam" id="PF01207">
    <property type="entry name" value="Dus"/>
    <property type="match status" value="1"/>
</dbReference>
<evidence type="ECO:0000256" key="6">
    <source>
        <dbReference type="ARBA" id="ARBA00022694"/>
    </source>
</evidence>
<keyword evidence="5" id="KW-0507">mRNA processing</keyword>
<dbReference type="PROSITE" id="PS01136">
    <property type="entry name" value="UPF0034"/>
    <property type="match status" value="1"/>
</dbReference>
<gene>
    <name evidence="14" type="ORF">EMPS_10965</name>
</gene>
<comment type="caution">
    <text evidence="14">The sequence shown here is derived from an EMBL/GenBank/DDBJ whole genome shotgun (WGS) entry which is preliminary data.</text>
</comment>
<keyword evidence="2" id="KW-0820">tRNA-binding</keyword>
<evidence type="ECO:0000256" key="7">
    <source>
        <dbReference type="ARBA" id="ARBA00022857"/>
    </source>
</evidence>
<dbReference type="InterPro" id="IPR035587">
    <property type="entry name" value="DUS-like_FMN-bd"/>
</dbReference>
<dbReference type="EMBL" id="BQFW01000015">
    <property type="protein sequence ID" value="GJJ78606.1"/>
    <property type="molecule type" value="Genomic_DNA"/>
</dbReference>
<keyword evidence="15" id="KW-1185">Reference proteome</keyword>
<feature type="domain" description="DUS-like FMN-binding" evidence="13">
    <location>
        <begin position="99"/>
        <end position="396"/>
    </location>
</feature>
<evidence type="ECO:0000259" key="13">
    <source>
        <dbReference type="Pfam" id="PF01207"/>
    </source>
</evidence>
<feature type="compositionally biased region" description="Acidic residues" evidence="12">
    <location>
        <begin position="426"/>
        <end position="436"/>
    </location>
</feature>
<comment type="cofactor">
    <cofactor evidence="1">
        <name>FMN</name>
        <dbReference type="ChEBI" id="CHEBI:58210"/>
    </cofactor>
</comment>
<keyword evidence="9" id="KW-0560">Oxidoreductase</keyword>
<evidence type="ECO:0000256" key="4">
    <source>
        <dbReference type="ARBA" id="ARBA00022643"/>
    </source>
</evidence>
<dbReference type="InterPro" id="IPR004653">
    <property type="entry name" value="DusA"/>
</dbReference>
<reference evidence="14" key="2">
    <citation type="journal article" date="2022" name="Microbiol. Resour. Announc.">
        <title>Whole-Genome Sequence of Entomortierella parvispora E1425, a Mucoromycotan Fungus Associated with Burkholderiaceae-Related Endosymbiotic Bacteria.</title>
        <authorList>
            <person name="Herlambang A."/>
            <person name="Guo Y."/>
            <person name="Takashima Y."/>
            <person name="Narisawa K."/>
            <person name="Ohta H."/>
            <person name="Nishizawa T."/>
        </authorList>
    </citation>
    <scope>NUCLEOTIDE SEQUENCE</scope>
    <source>
        <strain evidence="14">E1425</strain>
    </source>
</reference>
<feature type="region of interest" description="Disordered" evidence="12">
    <location>
        <begin position="418"/>
        <end position="452"/>
    </location>
</feature>
<comment type="catalytic activity">
    <reaction evidence="10">
        <text>a 5,6-dihydrouridine in mRNA + NAD(+) = a uridine in mRNA + NADH + H(+)</text>
        <dbReference type="Rhea" id="RHEA:69851"/>
        <dbReference type="Rhea" id="RHEA-COMP:14658"/>
        <dbReference type="Rhea" id="RHEA-COMP:17789"/>
        <dbReference type="ChEBI" id="CHEBI:15378"/>
        <dbReference type="ChEBI" id="CHEBI:57540"/>
        <dbReference type="ChEBI" id="CHEBI:57945"/>
        <dbReference type="ChEBI" id="CHEBI:65315"/>
        <dbReference type="ChEBI" id="CHEBI:74443"/>
    </reaction>
    <physiologicalReaction direction="right-to-left" evidence="10">
        <dbReference type="Rhea" id="RHEA:69853"/>
    </physiologicalReaction>
</comment>
<keyword evidence="6" id="KW-0819">tRNA processing</keyword>
<evidence type="ECO:0000256" key="5">
    <source>
        <dbReference type="ARBA" id="ARBA00022664"/>
    </source>
</evidence>
<proteinExistence type="predicted"/>
<evidence type="ECO:0000256" key="2">
    <source>
        <dbReference type="ARBA" id="ARBA00022555"/>
    </source>
</evidence>
<keyword evidence="4" id="KW-0288">FMN</keyword>
<keyword evidence="8" id="KW-0694">RNA-binding</keyword>
<organism evidence="14 15">
    <name type="scientific">Entomortierella parvispora</name>
    <dbReference type="NCBI Taxonomy" id="205924"/>
    <lineage>
        <taxon>Eukaryota</taxon>
        <taxon>Fungi</taxon>
        <taxon>Fungi incertae sedis</taxon>
        <taxon>Mucoromycota</taxon>
        <taxon>Mortierellomycotina</taxon>
        <taxon>Mortierellomycetes</taxon>
        <taxon>Mortierellales</taxon>
        <taxon>Mortierellaceae</taxon>
        <taxon>Entomortierella</taxon>
    </lineage>
</organism>
<dbReference type="NCBIfam" id="NF008774">
    <property type="entry name" value="PRK11815.1"/>
    <property type="match status" value="1"/>
</dbReference>
<dbReference type="PANTHER" id="PTHR42907:SF1">
    <property type="entry name" value="FMN-LINKED OXIDOREDUCTASES SUPERFAMILY PROTEIN"/>
    <property type="match status" value="1"/>
</dbReference>
<dbReference type="CDD" id="cd02801">
    <property type="entry name" value="DUS_like_FMN"/>
    <property type="match status" value="1"/>
</dbReference>
<dbReference type="SUPFAM" id="SSF51395">
    <property type="entry name" value="FMN-linked oxidoreductases"/>
    <property type="match status" value="1"/>
</dbReference>
<dbReference type="GO" id="GO:0017150">
    <property type="term" value="F:tRNA dihydrouridine synthase activity"/>
    <property type="evidence" value="ECO:0007669"/>
    <property type="project" value="InterPro"/>
</dbReference>
<dbReference type="PANTHER" id="PTHR42907">
    <property type="entry name" value="FMN-LINKED OXIDOREDUCTASES SUPERFAMILY PROTEIN"/>
    <property type="match status" value="1"/>
</dbReference>
<dbReference type="GO" id="GO:0006397">
    <property type="term" value="P:mRNA processing"/>
    <property type="evidence" value="ECO:0007669"/>
    <property type="project" value="UniProtKB-KW"/>
</dbReference>
<dbReference type="AlphaFoldDB" id="A0A9P3HL48"/>
<evidence type="ECO:0000256" key="9">
    <source>
        <dbReference type="ARBA" id="ARBA00023002"/>
    </source>
</evidence>
<dbReference type="InterPro" id="IPR013785">
    <property type="entry name" value="Aldolase_TIM"/>
</dbReference>
<reference evidence="14" key="1">
    <citation type="submission" date="2021-11" db="EMBL/GenBank/DDBJ databases">
        <authorList>
            <person name="Herlambang A."/>
            <person name="Guo Y."/>
            <person name="Takashima Y."/>
            <person name="Nishizawa T."/>
        </authorList>
    </citation>
    <scope>NUCLEOTIDE SEQUENCE</scope>
    <source>
        <strain evidence="14">E1425</strain>
    </source>
</reference>